<dbReference type="InterPro" id="IPR038577">
    <property type="entry name" value="GT10-like_C_sf"/>
</dbReference>
<protein>
    <recommendedName>
        <fullName evidence="12">Fucosyltransferase</fullName>
        <ecNumber evidence="12">2.4.1.-</ecNumber>
    </recommendedName>
</protein>
<proteinExistence type="inferred from homology"/>
<evidence type="ECO:0000256" key="12">
    <source>
        <dbReference type="RuleBase" id="RU003832"/>
    </source>
</evidence>
<dbReference type="GO" id="GO:0032580">
    <property type="term" value="C:Golgi cisterna membrane"/>
    <property type="evidence" value="ECO:0007669"/>
    <property type="project" value="UniProtKB-SubCell"/>
</dbReference>
<dbReference type="GO" id="GO:0000139">
    <property type="term" value="C:Golgi membrane"/>
    <property type="evidence" value="ECO:0007669"/>
    <property type="project" value="UniProtKB-SubCell"/>
</dbReference>
<dbReference type="Pfam" id="PF00852">
    <property type="entry name" value="Glyco_transf_10"/>
    <property type="match status" value="1"/>
</dbReference>
<evidence type="ECO:0000256" key="9">
    <source>
        <dbReference type="ARBA" id="ARBA00023034"/>
    </source>
</evidence>
<sequence length="365" mass="41851">MVQPTAGVEKLSGVRNSTVPTTKAERVEKVSREVENGPPWRKVVNTLLHKPQQDADFYHNVKTSSAIWPAVDHPEDDRIISQMMYGLPDLPPTTKRVPKKILVYSGLKDGMQRGSKSFDRQKCPVRECELTSDRSAARDADVILWQHHISLPSVPRPPGQIWMVFFLESPYHTPSLGSLRNKVNWTSTYRRDSTIVAPYERFTLYNSSVTQLPQVINYAKGKTKKVAWFVSNCGARNNRLEYAKELGKHIEVDIFGACGSKSCPRYSSNCFNLLSTTYKFYLAFENSNCRDYITEKFFVNGLKNDVIPIVMGAHPDDYKRAAPKNSYIHVDDFESPKHLAEYLHQLDKDDKKYNEYFKWKVCKAV</sequence>
<evidence type="ECO:0000313" key="16">
    <source>
        <dbReference type="EMBL" id="KAF6031172.1"/>
    </source>
</evidence>
<feature type="domain" description="Fucosyltransferase C-terminal" evidence="14">
    <location>
        <begin position="220"/>
        <end position="360"/>
    </location>
</feature>
<evidence type="ECO:0000256" key="2">
    <source>
        <dbReference type="ARBA" id="ARBA00004922"/>
    </source>
</evidence>
<comment type="pathway">
    <text evidence="2">Protein modification; protein glycosylation.</text>
</comment>
<evidence type="ECO:0000256" key="13">
    <source>
        <dbReference type="SAM" id="MobiDB-lite"/>
    </source>
</evidence>
<dbReference type="Pfam" id="PF17039">
    <property type="entry name" value="Glyco_tran_10_N"/>
    <property type="match status" value="1"/>
</dbReference>
<dbReference type="EC" id="2.4.1.-" evidence="12"/>
<dbReference type="Proteomes" id="UP000593567">
    <property type="component" value="Unassembled WGS sequence"/>
</dbReference>
<evidence type="ECO:0000259" key="15">
    <source>
        <dbReference type="Pfam" id="PF17039"/>
    </source>
</evidence>
<dbReference type="GO" id="GO:0008417">
    <property type="term" value="F:fucosyltransferase activity"/>
    <property type="evidence" value="ECO:0007669"/>
    <property type="project" value="InterPro"/>
</dbReference>
<keyword evidence="17" id="KW-1185">Reference proteome</keyword>
<gene>
    <name evidence="16" type="ORF">EB796_010530</name>
</gene>
<evidence type="ECO:0000259" key="14">
    <source>
        <dbReference type="Pfam" id="PF00852"/>
    </source>
</evidence>
<dbReference type="Gene3D" id="3.40.50.11660">
    <property type="entry name" value="Glycosyl transferase family 10, C-terminal domain"/>
    <property type="match status" value="1"/>
</dbReference>
<keyword evidence="10" id="KW-0472">Membrane</keyword>
<evidence type="ECO:0000256" key="3">
    <source>
        <dbReference type="ARBA" id="ARBA00008919"/>
    </source>
</evidence>
<evidence type="ECO:0000256" key="11">
    <source>
        <dbReference type="ARBA" id="ARBA00023180"/>
    </source>
</evidence>
<organism evidence="16 17">
    <name type="scientific">Bugula neritina</name>
    <name type="common">Brown bryozoan</name>
    <name type="synonym">Sertularia neritina</name>
    <dbReference type="NCBI Taxonomy" id="10212"/>
    <lineage>
        <taxon>Eukaryota</taxon>
        <taxon>Metazoa</taxon>
        <taxon>Spiralia</taxon>
        <taxon>Lophotrochozoa</taxon>
        <taxon>Bryozoa</taxon>
        <taxon>Gymnolaemata</taxon>
        <taxon>Cheilostomatida</taxon>
        <taxon>Flustrina</taxon>
        <taxon>Buguloidea</taxon>
        <taxon>Bugulidae</taxon>
        <taxon>Bugula</taxon>
    </lineage>
</organism>
<dbReference type="FunFam" id="3.40.50.11660:FF:000004">
    <property type="entry name" value="Glycoprotein 3-alpha-L-fucosyltransferase A"/>
    <property type="match status" value="1"/>
</dbReference>
<keyword evidence="9 12" id="KW-0333">Golgi apparatus</keyword>
<keyword evidence="11" id="KW-0325">Glycoprotein</keyword>
<evidence type="ECO:0000256" key="5">
    <source>
        <dbReference type="ARBA" id="ARBA00022679"/>
    </source>
</evidence>
<dbReference type="PANTHER" id="PTHR48438">
    <property type="entry name" value="ALPHA-(1,3)-FUCOSYLTRANSFERASE C-RELATED"/>
    <property type="match status" value="1"/>
</dbReference>
<comment type="caution">
    <text evidence="16">The sequence shown here is derived from an EMBL/GenBank/DDBJ whole genome shotgun (WGS) entry which is preliminary data.</text>
</comment>
<accession>A0A7J7JXU5</accession>
<comment type="subcellular location">
    <subcellularLocation>
        <location evidence="1">Golgi apparatus membrane</location>
        <topology evidence="1">Single-pass type II membrane protein</topology>
    </subcellularLocation>
    <subcellularLocation>
        <location evidence="12">Golgi apparatus</location>
        <location evidence="12">Golgi stack membrane</location>
        <topology evidence="12">Single-pass type II membrane protein</topology>
    </subcellularLocation>
</comment>
<keyword evidence="7" id="KW-0735">Signal-anchor</keyword>
<keyword evidence="6 12" id="KW-0812">Transmembrane</keyword>
<dbReference type="PANTHER" id="PTHR48438:SF1">
    <property type="entry name" value="ALPHA-(1,3)-FUCOSYLTRANSFERASE C-RELATED"/>
    <property type="match status" value="1"/>
</dbReference>
<dbReference type="UniPathway" id="UPA00378"/>
<dbReference type="EMBL" id="VXIV02001635">
    <property type="protein sequence ID" value="KAF6031172.1"/>
    <property type="molecule type" value="Genomic_DNA"/>
</dbReference>
<dbReference type="InterPro" id="IPR031481">
    <property type="entry name" value="Glyco_tran_10_N"/>
</dbReference>
<dbReference type="InterPro" id="IPR055270">
    <property type="entry name" value="Glyco_tran_10_C"/>
</dbReference>
<evidence type="ECO:0000256" key="4">
    <source>
        <dbReference type="ARBA" id="ARBA00022676"/>
    </source>
</evidence>
<comment type="similarity">
    <text evidence="3 12">Belongs to the glycosyltransferase 10 family.</text>
</comment>
<evidence type="ECO:0000256" key="6">
    <source>
        <dbReference type="ARBA" id="ARBA00022692"/>
    </source>
</evidence>
<dbReference type="AlphaFoldDB" id="A0A7J7JXU5"/>
<dbReference type="InterPro" id="IPR001503">
    <property type="entry name" value="Glyco_trans_10"/>
</dbReference>
<evidence type="ECO:0000256" key="1">
    <source>
        <dbReference type="ARBA" id="ARBA00004323"/>
    </source>
</evidence>
<reference evidence="16" key="1">
    <citation type="submission" date="2020-06" db="EMBL/GenBank/DDBJ databases">
        <title>Draft genome of Bugula neritina, a colonial animal packing powerful symbionts and potential medicines.</title>
        <authorList>
            <person name="Rayko M."/>
        </authorList>
    </citation>
    <scope>NUCLEOTIDE SEQUENCE [LARGE SCALE GENOMIC DNA]</scope>
    <source>
        <strain evidence="16">Kwan_BN1</strain>
    </source>
</reference>
<keyword evidence="4 12" id="KW-0328">Glycosyltransferase</keyword>
<evidence type="ECO:0000256" key="7">
    <source>
        <dbReference type="ARBA" id="ARBA00022968"/>
    </source>
</evidence>
<keyword evidence="5 12" id="KW-0808">Transferase</keyword>
<feature type="region of interest" description="Disordered" evidence="13">
    <location>
        <begin position="1"/>
        <end position="24"/>
    </location>
</feature>
<name>A0A7J7JXU5_BUGNE</name>
<dbReference type="OrthoDB" id="427096at2759"/>
<evidence type="ECO:0000256" key="8">
    <source>
        <dbReference type="ARBA" id="ARBA00022989"/>
    </source>
</evidence>
<dbReference type="SUPFAM" id="SSF53756">
    <property type="entry name" value="UDP-Glycosyltransferase/glycogen phosphorylase"/>
    <property type="match status" value="1"/>
</dbReference>
<keyword evidence="8" id="KW-1133">Transmembrane helix</keyword>
<evidence type="ECO:0000313" key="17">
    <source>
        <dbReference type="Proteomes" id="UP000593567"/>
    </source>
</evidence>
<feature type="domain" description="Fucosyltransferase N-terminal" evidence="15">
    <location>
        <begin position="99"/>
        <end position="199"/>
    </location>
</feature>
<evidence type="ECO:0000256" key="10">
    <source>
        <dbReference type="ARBA" id="ARBA00023136"/>
    </source>
</evidence>